<proteinExistence type="predicted"/>
<dbReference type="OrthoDB" id="1902994at2"/>
<dbReference type="InterPro" id="IPR038750">
    <property type="entry name" value="YczE/YyaS-like"/>
</dbReference>
<feature type="transmembrane region" description="Helical" evidence="1">
    <location>
        <begin position="104"/>
        <end position="124"/>
    </location>
</feature>
<reference evidence="2 3" key="1">
    <citation type="journal article" date="2019" name="Indoor Air">
        <title>Impacts of indoor surface finishes on bacterial viability.</title>
        <authorList>
            <person name="Hu J."/>
            <person name="Maamar S.B."/>
            <person name="Glawe A.J."/>
            <person name="Gottel N."/>
            <person name="Gilbert J.A."/>
            <person name="Hartmann E.M."/>
        </authorList>
    </citation>
    <scope>NUCLEOTIDE SEQUENCE [LARGE SCALE GENOMIC DNA]</scope>
    <source>
        <strain evidence="2 3">AF060A6</strain>
    </source>
</reference>
<dbReference type="PANTHER" id="PTHR40078">
    <property type="entry name" value="INTEGRAL MEMBRANE PROTEIN-RELATED"/>
    <property type="match status" value="1"/>
</dbReference>
<dbReference type="STRING" id="1033734.GCA_000285535_02956"/>
<comment type="caution">
    <text evidence="2">The sequence shown here is derived from an EMBL/GenBank/DDBJ whole genome shotgun (WGS) entry which is preliminary data.</text>
</comment>
<dbReference type="PANTHER" id="PTHR40078:SF1">
    <property type="entry name" value="INTEGRAL MEMBRANE PROTEIN"/>
    <property type="match status" value="1"/>
</dbReference>
<protein>
    <submittedName>
        <fullName evidence="2">BCR, YitT family protein</fullName>
    </submittedName>
</protein>
<feature type="transmembrane region" description="Helical" evidence="1">
    <location>
        <begin position="41"/>
        <end position="65"/>
    </location>
</feature>
<keyword evidence="1" id="KW-0812">Transmembrane</keyword>
<feature type="transmembrane region" description="Helical" evidence="1">
    <location>
        <begin position="7"/>
        <end position="29"/>
    </location>
</feature>
<keyword evidence="1" id="KW-0472">Membrane</keyword>
<accession>A0A4S3PT65</accession>
<evidence type="ECO:0000313" key="3">
    <source>
        <dbReference type="Proteomes" id="UP000306477"/>
    </source>
</evidence>
<sequence>MSKRIGIYLGGLALTALGIAIIILSFIGAGPWDTVAVGLNIHLGLTIGTWSIITQVIFTGITWIIEKTRFRFESVIPILIRSVFLDIWFYFVLRNVDFTSSWELQWGSFGAGLIFAGVGIGIYMEANLPKTPIDGMMVAISNRLGWSFNKVRMGIEGTGAVFGFILGGPVGLGTLVIALLLGKIIQVVNNRMKRIMQVSDKTVSI</sequence>
<dbReference type="RefSeq" id="WP_136379662.1">
    <property type="nucleotide sequence ID" value="NZ_SLUB01000016.1"/>
</dbReference>
<keyword evidence="3" id="KW-1185">Reference proteome</keyword>
<gene>
    <name evidence="2" type="ORF">E1I69_11000</name>
</gene>
<dbReference type="EMBL" id="SLUB01000016">
    <property type="protein sequence ID" value="THE12516.1"/>
    <property type="molecule type" value="Genomic_DNA"/>
</dbReference>
<evidence type="ECO:0000313" key="2">
    <source>
        <dbReference type="EMBL" id="THE12516.1"/>
    </source>
</evidence>
<dbReference type="Pfam" id="PF19700">
    <property type="entry name" value="DUF6198"/>
    <property type="match status" value="1"/>
</dbReference>
<dbReference type="AlphaFoldDB" id="A0A4S3PT65"/>
<feature type="transmembrane region" description="Helical" evidence="1">
    <location>
        <begin position="160"/>
        <end position="185"/>
    </location>
</feature>
<dbReference type="Proteomes" id="UP000306477">
    <property type="component" value="Unassembled WGS sequence"/>
</dbReference>
<name>A0A4S3PT65_9BACI</name>
<keyword evidence="1" id="KW-1133">Transmembrane helix</keyword>
<organism evidence="2 3">
    <name type="scientific">Bacillus timonensis</name>
    <dbReference type="NCBI Taxonomy" id="1033734"/>
    <lineage>
        <taxon>Bacteria</taxon>
        <taxon>Bacillati</taxon>
        <taxon>Bacillota</taxon>
        <taxon>Bacilli</taxon>
        <taxon>Bacillales</taxon>
        <taxon>Bacillaceae</taxon>
        <taxon>Bacillus</taxon>
    </lineage>
</organism>
<evidence type="ECO:0000256" key="1">
    <source>
        <dbReference type="SAM" id="Phobius"/>
    </source>
</evidence>